<organism evidence="4 5">
    <name type="scientific">Ramularia collo-cygni</name>
    <dbReference type="NCBI Taxonomy" id="112498"/>
    <lineage>
        <taxon>Eukaryota</taxon>
        <taxon>Fungi</taxon>
        <taxon>Dikarya</taxon>
        <taxon>Ascomycota</taxon>
        <taxon>Pezizomycotina</taxon>
        <taxon>Dothideomycetes</taxon>
        <taxon>Dothideomycetidae</taxon>
        <taxon>Mycosphaerellales</taxon>
        <taxon>Mycosphaerellaceae</taxon>
        <taxon>Ramularia</taxon>
    </lineage>
</organism>
<dbReference type="PROSITE" id="PS00498">
    <property type="entry name" value="TYROSINASE_2"/>
    <property type="match status" value="1"/>
</dbReference>
<dbReference type="InterPro" id="IPR050316">
    <property type="entry name" value="Tyrosinase/Hemocyanin"/>
</dbReference>
<dbReference type="STRING" id="112498.A0A2D3VL88"/>
<reference evidence="4 5" key="1">
    <citation type="submission" date="2016-03" db="EMBL/GenBank/DDBJ databases">
        <authorList>
            <person name="Ploux O."/>
        </authorList>
    </citation>
    <scope>NUCLEOTIDE SEQUENCE [LARGE SCALE GENOMIC DNA]</scope>
    <source>
        <strain evidence="4 5">URUG2</strain>
    </source>
</reference>
<dbReference type="InterPro" id="IPR008922">
    <property type="entry name" value="Di-copper_centre_dom_sf"/>
</dbReference>
<dbReference type="GeneID" id="35604044"/>
<dbReference type="PRINTS" id="PR00092">
    <property type="entry name" value="TYROSINASE"/>
</dbReference>
<evidence type="ECO:0000256" key="2">
    <source>
        <dbReference type="ARBA" id="ARBA00023008"/>
    </source>
</evidence>
<dbReference type="OrthoDB" id="6132182at2759"/>
<dbReference type="EMBL" id="FJUY01000016">
    <property type="protein sequence ID" value="CZT23254.1"/>
    <property type="molecule type" value="Genomic_DNA"/>
</dbReference>
<name>A0A2D3VL88_9PEZI</name>
<keyword evidence="5" id="KW-1185">Reference proteome</keyword>
<dbReference type="GO" id="GO:0046872">
    <property type="term" value="F:metal ion binding"/>
    <property type="evidence" value="ECO:0007669"/>
    <property type="project" value="UniProtKB-KW"/>
</dbReference>
<dbReference type="InterPro" id="IPR002227">
    <property type="entry name" value="Tyrosinase_Cu-bd"/>
</dbReference>
<dbReference type="SUPFAM" id="SSF48056">
    <property type="entry name" value="Di-copper centre-containing domain"/>
    <property type="match status" value="1"/>
</dbReference>
<dbReference type="PANTHER" id="PTHR11474:SF126">
    <property type="entry name" value="TYROSINASE-LIKE PROTEIN TYR-1-RELATED"/>
    <property type="match status" value="1"/>
</dbReference>
<evidence type="ECO:0000256" key="1">
    <source>
        <dbReference type="ARBA" id="ARBA00022723"/>
    </source>
</evidence>
<evidence type="ECO:0000313" key="5">
    <source>
        <dbReference type="Proteomes" id="UP000225277"/>
    </source>
</evidence>
<keyword evidence="1" id="KW-0479">Metal-binding</keyword>
<gene>
    <name evidence="4" type="ORF">RCC_08965</name>
</gene>
<accession>A0A2D3VL88</accession>
<dbReference type="Proteomes" id="UP000225277">
    <property type="component" value="Unassembled WGS sequence"/>
</dbReference>
<feature type="domain" description="Tyrosinase copper-binding" evidence="3">
    <location>
        <begin position="209"/>
        <end position="220"/>
    </location>
</feature>
<keyword evidence="2" id="KW-0186">Copper</keyword>
<dbReference type="GO" id="GO:0016491">
    <property type="term" value="F:oxidoreductase activity"/>
    <property type="evidence" value="ECO:0007669"/>
    <property type="project" value="InterPro"/>
</dbReference>
<dbReference type="Pfam" id="PF00264">
    <property type="entry name" value="Tyrosinase"/>
    <property type="match status" value="1"/>
</dbReference>
<evidence type="ECO:0000313" key="4">
    <source>
        <dbReference type="EMBL" id="CZT23254.1"/>
    </source>
</evidence>
<evidence type="ECO:0000259" key="3">
    <source>
        <dbReference type="PROSITE" id="PS00498"/>
    </source>
</evidence>
<protein>
    <recommendedName>
        <fullName evidence="3">Tyrosinase copper-binding domain-containing protein</fullName>
    </recommendedName>
</protein>
<dbReference type="PANTHER" id="PTHR11474">
    <property type="entry name" value="TYROSINASE FAMILY MEMBER"/>
    <property type="match status" value="1"/>
</dbReference>
<sequence length="291" mass="32662">MSAQERTAFISALKCMNTAPSRSPRGLDNNARNRWDDFTIAHNINTPTIHWSGLLMPWHRHYLSVLETTLRTECNYAGSLPYWDYAKYLSLPLSSNPLFDGSATSLGSTGHGPGNCITDGPLTDFVVNMPPPDPSSSARQKNPRCIKRNLSPNSVLAQYVSYERMTSVIRDSEDIVAFHQGLEGPDGLHPQPHTWVGGLQNNIYLAAQDPWFFLHHAMIDRVWVMWQMGDWEGRKGALDAGSWFVDRERLEFGALPPATLDTTLYLSPIFQNVTIREAMNPTGGALCYMYD</sequence>
<dbReference type="Gene3D" id="1.10.1280.10">
    <property type="entry name" value="Di-copper center containing domain from catechol oxidase"/>
    <property type="match status" value="1"/>
</dbReference>
<dbReference type="AlphaFoldDB" id="A0A2D3VL88"/>
<dbReference type="RefSeq" id="XP_023629978.1">
    <property type="nucleotide sequence ID" value="XM_023774210.1"/>
</dbReference>
<proteinExistence type="predicted"/>